<dbReference type="Proteomes" id="UP000694410">
    <property type="component" value="Unplaced"/>
</dbReference>
<dbReference type="AlphaFoldDB" id="A0A8C0V1R3"/>
<keyword evidence="2" id="KW-1185">Reference proteome</keyword>
<evidence type="ECO:0000313" key="2">
    <source>
        <dbReference type="Proteomes" id="UP000694410"/>
    </source>
</evidence>
<reference evidence="1" key="1">
    <citation type="submission" date="2025-08" db="UniProtKB">
        <authorList>
            <consortium name="Ensembl"/>
        </authorList>
    </citation>
    <scope>IDENTIFICATION</scope>
</reference>
<dbReference type="PANTHER" id="PTHR14240:SF1">
    <property type="entry name" value="PROTEIN FANTOM-RELATED"/>
    <property type="match status" value="1"/>
</dbReference>
<organism evidence="1 2">
    <name type="scientific">Cyanistes caeruleus</name>
    <name type="common">Eurasian blue tit</name>
    <name type="synonym">Parus caeruleus</name>
    <dbReference type="NCBI Taxonomy" id="156563"/>
    <lineage>
        <taxon>Eukaryota</taxon>
        <taxon>Metazoa</taxon>
        <taxon>Chordata</taxon>
        <taxon>Craniata</taxon>
        <taxon>Vertebrata</taxon>
        <taxon>Euteleostomi</taxon>
        <taxon>Archelosauria</taxon>
        <taxon>Archosauria</taxon>
        <taxon>Dinosauria</taxon>
        <taxon>Saurischia</taxon>
        <taxon>Theropoda</taxon>
        <taxon>Coelurosauria</taxon>
        <taxon>Aves</taxon>
        <taxon>Neognathae</taxon>
        <taxon>Neoaves</taxon>
        <taxon>Telluraves</taxon>
        <taxon>Australaves</taxon>
        <taxon>Passeriformes</taxon>
        <taxon>Paridae</taxon>
        <taxon>Cyanistes</taxon>
    </lineage>
</organism>
<dbReference type="GO" id="GO:0046548">
    <property type="term" value="P:retinal rod cell development"/>
    <property type="evidence" value="ECO:0007669"/>
    <property type="project" value="TreeGrafter"/>
</dbReference>
<dbReference type="Ensembl" id="ENSCCET00000025223.1">
    <property type="protein sequence ID" value="ENSCCEP00000016297.1"/>
    <property type="gene ID" value="ENSCCEG00000015274.1"/>
</dbReference>
<proteinExistence type="predicted"/>
<dbReference type="PANTHER" id="PTHR14240">
    <property type="entry name" value="RETINITIS PIGMENTOSA GTPASE REGULATOR-INTERACTING PROTEIN"/>
    <property type="match status" value="1"/>
</dbReference>
<sequence>MPAAADVTVGDLPVRHTGLTPAGIEGLQGLYQLLFITATDFDHQEELEDRFLHVYDGHILLKQHANEQEEKTKRMTTKLIQLVNDKKKLEKQNESLPRKLLSADQQLHIPGHRACPYSCVQSFISSGLRKVRGGCCYAKAHEERYNSHLLKTMVYISIPNNCLAVGSPYSFFVHQWAIIVPESRKIVLSPCSCIYL</sequence>
<accession>A0A8C0V1R3</accession>
<dbReference type="InterPro" id="IPR031139">
    <property type="entry name" value="RPGRIP1_fam"/>
</dbReference>
<name>A0A8C0V1R3_CYACU</name>
<dbReference type="GO" id="GO:1905515">
    <property type="term" value="P:non-motile cilium assembly"/>
    <property type="evidence" value="ECO:0007669"/>
    <property type="project" value="TreeGrafter"/>
</dbReference>
<evidence type="ECO:0000313" key="1">
    <source>
        <dbReference type="Ensembl" id="ENSCCEP00000016297.1"/>
    </source>
</evidence>
<dbReference type="GO" id="GO:0032391">
    <property type="term" value="C:photoreceptor connecting cilium"/>
    <property type="evidence" value="ECO:0007669"/>
    <property type="project" value="TreeGrafter"/>
</dbReference>
<reference evidence="1" key="2">
    <citation type="submission" date="2025-09" db="UniProtKB">
        <authorList>
            <consortium name="Ensembl"/>
        </authorList>
    </citation>
    <scope>IDENTIFICATION</scope>
</reference>
<protein>
    <submittedName>
        <fullName evidence="1">Uncharacterized protein</fullName>
    </submittedName>
</protein>